<feature type="compositionally biased region" description="Low complexity" evidence="2">
    <location>
        <begin position="145"/>
        <end position="162"/>
    </location>
</feature>
<feature type="region of interest" description="Disordered" evidence="2">
    <location>
        <begin position="1"/>
        <end position="45"/>
    </location>
</feature>
<feature type="coiled-coil region" evidence="1">
    <location>
        <begin position="262"/>
        <end position="296"/>
    </location>
</feature>
<organism evidence="4 5">
    <name type="scientific">Trichomonascus ciferrii</name>
    <dbReference type="NCBI Taxonomy" id="44093"/>
    <lineage>
        <taxon>Eukaryota</taxon>
        <taxon>Fungi</taxon>
        <taxon>Dikarya</taxon>
        <taxon>Ascomycota</taxon>
        <taxon>Saccharomycotina</taxon>
        <taxon>Dipodascomycetes</taxon>
        <taxon>Dipodascales</taxon>
        <taxon>Trichomonascaceae</taxon>
        <taxon>Trichomonascus</taxon>
        <taxon>Trichomonascus ciferrii complex</taxon>
    </lineage>
</organism>
<evidence type="ECO:0000313" key="5">
    <source>
        <dbReference type="Proteomes" id="UP000761534"/>
    </source>
</evidence>
<evidence type="ECO:0000256" key="1">
    <source>
        <dbReference type="SAM" id="Coils"/>
    </source>
</evidence>
<sequence length="359" mass="40019">MNGQQHLITPGHSARNSYDFSRPSKSAGLVEGERLSRTVSRESASRTNPILAPFTRATSYDSATAAASSVSLDSTPVRGKGSIKRHRHQHTEDLRGSKVFFPSLTNSSASPAPKSQSMNNLAASKDMPALQVSDEFGSVISPMDSKQTNTSSQSSSQPNISNDAVNELLPTTRWSSADSGRSSHFSVINAIRDLKNALEYDIVVRLDSTEIDLESQVQSFEKSLNQIKQLRTQCFDLIEAYRTNSSASLENMDNQIKRLSEIQQDFLVVDQLEERLNKARNNVEDCKKRLVLVNQRVGLQENDNKQRNQRIKHLKRGSLLCLILTFVLAFLIKHYIFNPAPKPMSLDNIIVCLHDLDSC</sequence>
<feature type="compositionally biased region" description="Basic and acidic residues" evidence="2">
    <location>
        <begin position="31"/>
        <end position="44"/>
    </location>
</feature>
<evidence type="ECO:0000313" key="4">
    <source>
        <dbReference type="EMBL" id="KAA8902888.1"/>
    </source>
</evidence>
<feature type="region of interest" description="Disordered" evidence="2">
    <location>
        <begin position="66"/>
        <end position="119"/>
    </location>
</feature>
<reference evidence="4" key="1">
    <citation type="journal article" date="2019" name="G3 (Bethesda)">
        <title>Genome Assemblies of Two Rare Opportunistic Yeast Pathogens: Diutina rugosa (syn. Candida rugosa) and Trichomonascus ciferrii (syn. Candida ciferrii).</title>
        <authorList>
            <person name="Mixao V."/>
            <person name="Saus E."/>
            <person name="Hansen A.P."/>
            <person name="Lass-Florl C."/>
            <person name="Gabaldon T."/>
        </authorList>
    </citation>
    <scope>NUCLEOTIDE SEQUENCE</scope>
    <source>
        <strain evidence="4">CBS 4856</strain>
    </source>
</reference>
<dbReference type="EMBL" id="SWFS01000456">
    <property type="protein sequence ID" value="KAA8902888.1"/>
    <property type="molecule type" value="Genomic_DNA"/>
</dbReference>
<protein>
    <submittedName>
        <fullName evidence="4">Uncharacterized protein</fullName>
    </submittedName>
</protein>
<name>A0A642UPK8_9ASCO</name>
<proteinExistence type="predicted"/>
<feature type="region of interest" description="Disordered" evidence="2">
    <location>
        <begin position="140"/>
        <end position="163"/>
    </location>
</feature>
<feature type="compositionally biased region" description="Polar residues" evidence="2">
    <location>
        <begin position="103"/>
        <end position="119"/>
    </location>
</feature>
<keyword evidence="1" id="KW-0175">Coiled coil</keyword>
<keyword evidence="3" id="KW-0812">Transmembrane</keyword>
<comment type="caution">
    <text evidence="4">The sequence shown here is derived from an EMBL/GenBank/DDBJ whole genome shotgun (WGS) entry which is preliminary data.</text>
</comment>
<dbReference type="VEuPathDB" id="FungiDB:TRICI_005812"/>
<keyword evidence="5" id="KW-1185">Reference proteome</keyword>
<feature type="compositionally biased region" description="Low complexity" evidence="2">
    <location>
        <begin position="66"/>
        <end position="75"/>
    </location>
</feature>
<feature type="transmembrane region" description="Helical" evidence="3">
    <location>
        <begin position="317"/>
        <end position="337"/>
    </location>
</feature>
<dbReference type="Proteomes" id="UP000761534">
    <property type="component" value="Unassembled WGS sequence"/>
</dbReference>
<evidence type="ECO:0000256" key="2">
    <source>
        <dbReference type="SAM" id="MobiDB-lite"/>
    </source>
</evidence>
<keyword evidence="3" id="KW-0472">Membrane</keyword>
<dbReference type="AlphaFoldDB" id="A0A642UPK8"/>
<keyword evidence="3" id="KW-1133">Transmembrane helix</keyword>
<gene>
    <name evidence="4" type="ORF">TRICI_005812</name>
</gene>
<evidence type="ECO:0000256" key="3">
    <source>
        <dbReference type="SAM" id="Phobius"/>
    </source>
</evidence>
<accession>A0A642UPK8</accession>